<dbReference type="EMBL" id="ADLJ01000049">
    <property type="protein sequence ID" value="EHE95792.1"/>
    <property type="molecule type" value="Genomic_DNA"/>
</dbReference>
<organism evidence="2 3">
    <name type="scientific">[Clostridium] citroniae WAL-17108</name>
    <dbReference type="NCBI Taxonomy" id="742733"/>
    <lineage>
        <taxon>Bacteria</taxon>
        <taxon>Bacillati</taxon>
        <taxon>Bacillota</taxon>
        <taxon>Clostridia</taxon>
        <taxon>Lachnospirales</taxon>
        <taxon>Lachnospiraceae</taxon>
        <taxon>Enterocloster</taxon>
    </lineage>
</organism>
<evidence type="ECO:0000313" key="3">
    <source>
        <dbReference type="Proteomes" id="UP000003763"/>
    </source>
</evidence>
<name>G5HRS5_9FIRM</name>
<sequence>MERIVAITVTYNRTSTLFRCLESLCKQTKPVYKILIIDNNSGIKEKEILKQFADKYDCIDVLWLSENTGGAGGFEAGMKAAKDRYDADWYWIMDDDAYPCPDCLEQLLNYQQHLPNVGGICPLIYGIDLQEYQFYHHKRLEGWMLNERQIVYKYEELEDVVQVDANAFVGPLFSRKAVEAVGIADGSLFIYGDDTEYTYRVSRKFGVYVVRNAIIEHQDPPLSNNYMAPDAWWKEYYSIRNKYFLIREFKNNVIIRMLGYAIMTLKILKLMVAAAIKPKYNGYHKVRLKILNMAVKDGLKNHRGKTLDPVQYREWISKKDPMGV</sequence>
<comment type="caution">
    <text evidence="2">The sequence shown here is derived from an EMBL/GenBank/DDBJ whole genome shotgun (WGS) entry which is preliminary data.</text>
</comment>
<dbReference type="RefSeq" id="WP_007869433.1">
    <property type="nucleotide sequence ID" value="NZ_JH376430.1"/>
</dbReference>
<evidence type="ECO:0000259" key="1">
    <source>
        <dbReference type="Pfam" id="PF00535"/>
    </source>
</evidence>
<protein>
    <recommendedName>
        <fullName evidence="1">Glycosyltransferase 2-like domain-containing protein</fullName>
    </recommendedName>
</protein>
<dbReference type="AlphaFoldDB" id="G5HRS5"/>
<dbReference type="PANTHER" id="PTHR43685:SF2">
    <property type="entry name" value="GLYCOSYLTRANSFERASE 2-LIKE DOMAIN-CONTAINING PROTEIN"/>
    <property type="match status" value="1"/>
</dbReference>
<proteinExistence type="predicted"/>
<dbReference type="InterPro" id="IPR029044">
    <property type="entry name" value="Nucleotide-diphossugar_trans"/>
</dbReference>
<evidence type="ECO:0000313" key="2">
    <source>
        <dbReference type="EMBL" id="EHE95792.1"/>
    </source>
</evidence>
<reference evidence="2 3" key="1">
    <citation type="submission" date="2011-08" db="EMBL/GenBank/DDBJ databases">
        <title>The Genome Sequence of Clostridium citroniae WAL-17108.</title>
        <authorList>
            <consortium name="The Broad Institute Genome Sequencing Platform"/>
            <person name="Earl A."/>
            <person name="Ward D."/>
            <person name="Feldgarden M."/>
            <person name="Gevers D."/>
            <person name="Finegold S.M."/>
            <person name="Summanen P.H."/>
            <person name="Molitoris D.R."/>
            <person name="Vaisanen M.L."/>
            <person name="Daigneault M."/>
            <person name="Allen-Vercoe E."/>
            <person name="Young S.K."/>
            <person name="Zeng Q."/>
            <person name="Gargeya S."/>
            <person name="Fitzgerald M."/>
            <person name="Haas B."/>
            <person name="Abouelleil A."/>
            <person name="Alvarado L."/>
            <person name="Arachchi H.M."/>
            <person name="Berlin A."/>
            <person name="Brown A."/>
            <person name="Chapman S.B."/>
            <person name="Chen Z."/>
            <person name="Dunbar C."/>
            <person name="Freedman E."/>
            <person name="Gearin G."/>
            <person name="Gellesch M."/>
            <person name="Goldberg J."/>
            <person name="Griggs A."/>
            <person name="Gujja S."/>
            <person name="Heiman D."/>
            <person name="Howarth C."/>
            <person name="Larson L."/>
            <person name="Lui A."/>
            <person name="MacDonald P.J.P."/>
            <person name="Montmayeur A."/>
            <person name="Murphy C."/>
            <person name="Neiman D."/>
            <person name="Pearson M."/>
            <person name="Priest M."/>
            <person name="Roberts A."/>
            <person name="Saif S."/>
            <person name="Shea T."/>
            <person name="Shenoy N."/>
            <person name="Sisk P."/>
            <person name="Stolte C."/>
            <person name="Sykes S."/>
            <person name="Wortman J."/>
            <person name="Nusbaum C."/>
            <person name="Birren B."/>
        </authorList>
    </citation>
    <scope>NUCLEOTIDE SEQUENCE [LARGE SCALE GENOMIC DNA]</scope>
    <source>
        <strain evidence="2 3">WAL-17108</strain>
    </source>
</reference>
<accession>G5HRS5</accession>
<gene>
    <name evidence="2" type="ORF">HMPREF9469_05287</name>
</gene>
<dbReference type="eggNOG" id="COG1216">
    <property type="taxonomic scope" value="Bacteria"/>
</dbReference>
<dbReference type="SUPFAM" id="SSF53448">
    <property type="entry name" value="Nucleotide-diphospho-sugar transferases"/>
    <property type="match status" value="1"/>
</dbReference>
<dbReference type="InterPro" id="IPR050834">
    <property type="entry name" value="Glycosyltransf_2"/>
</dbReference>
<dbReference type="Gene3D" id="3.90.550.10">
    <property type="entry name" value="Spore Coat Polysaccharide Biosynthesis Protein SpsA, Chain A"/>
    <property type="match status" value="1"/>
</dbReference>
<dbReference type="InterPro" id="IPR001173">
    <property type="entry name" value="Glyco_trans_2-like"/>
</dbReference>
<dbReference type="Pfam" id="PF00535">
    <property type="entry name" value="Glycos_transf_2"/>
    <property type="match status" value="1"/>
</dbReference>
<feature type="domain" description="Glycosyltransferase 2-like" evidence="1">
    <location>
        <begin position="7"/>
        <end position="149"/>
    </location>
</feature>
<dbReference type="Proteomes" id="UP000003763">
    <property type="component" value="Unassembled WGS sequence"/>
</dbReference>
<dbReference type="PATRIC" id="fig|742733.3.peg.5422"/>
<dbReference type="PANTHER" id="PTHR43685">
    <property type="entry name" value="GLYCOSYLTRANSFERASE"/>
    <property type="match status" value="1"/>
</dbReference>
<dbReference type="HOGENOM" id="CLU_023845_2_1_9"/>